<dbReference type="SUPFAM" id="SSF52266">
    <property type="entry name" value="SGNH hydrolase"/>
    <property type="match status" value="1"/>
</dbReference>
<dbReference type="GO" id="GO:0005576">
    <property type="term" value="C:extracellular region"/>
    <property type="evidence" value="ECO:0007669"/>
    <property type="project" value="InterPro"/>
</dbReference>
<sequence>MKSSVIAGLLASGAAAQSGAWGQCGGIGFAGAKSCVSGYHCVSVNDWYSQCQPGAAATTLATSTTSSRPASGTSTTTSTPPTSTGTVGVRYLGRVNPNTKELSWPGSGISFTFTGTSATIGIASVSGTNSVDLVVDGGAPVVITSFGSSITTPAGLSQGTHTVTLRKRSEPSYGSISLGSLTTNGAFVAGTVPTRQIEIIGDSITVGYGLDGTNPCTNNAALEDNPKTYGALAAAALGADYSVIAWSGKGVVRNIATGSVDTSPLIPELYTRYGANDADNSYTYPSTWSPAAVVINLGTNDFSYISWDASGNAYPARDGLNITTYTNGLVSFVQSIQTHYPNAHFFLVGSPMLSDYYPAASDAQKTTQTNALKSAVSKLGAKAHFVDWPTQGSDVGCDYHPNAATHAAEGTVLAQAIKSALGW</sequence>
<evidence type="ECO:0000259" key="6">
    <source>
        <dbReference type="PROSITE" id="PS51164"/>
    </source>
</evidence>
<comment type="caution">
    <text evidence="7">The sequence shown here is derived from an EMBL/GenBank/DDBJ whole genome shotgun (WGS) entry which is preliminary data.</text>
</comment>
<feature type="region of interest" description="Disordered" evidence="4">
    <location>
        <begin position="62"/>
        <end position="90"/>
    </location>
</feature>
<evidence type="ECO:0000256" key="2">
    <source>
        <dbReference type="ARBA" id="ARBA00023277"/>
    </source>
</evidence>
<dbReference type="GO" id="GO:0000272">
    <property type="term" value="P:polysaccharide catabolic process"/>
    <property type="evidence" value="ECO:0007669"/>
    <property type="project" value="UniProtKB-KW"/>
</dbReference>
<proteinExistence type="predicted"/>
<name>A0AAN6V3H0_9PEZI</name>
<dbReference type="RefSeq" id="XP_062636726.1">
    <property type="nucleotide sequence ID" value="XM_062777335.1"/>
</dbReference>
<dbReference type="Pfam" id="PF13472">
    <property type="entry name" value="Lipase_GDSL_2"/>
    <property type="match status" value="1"/>
</dbReference>
<keyword evidence="3" id="KW-0624">Polysaccharide degradation</keyword>
<feature type="compositionally biased region" description="Low complexity" evidence="4">
    <location>
        <begin position="62"/>
        <end position="86"/>
    </location>
</feature>
<dbReference type="PANTHER" id="PTHR37834:SF2">
    <property type="entry name" value="ESTERASE, SGNH HYDROLASE-TYPE"/>
    <property type="match status" value="1"/>
</dbReference>
<dbReference type="CDD" id="cd01831">
    <property type="entry name" value="Endoglucanase_E_like"/>
    <property type="match status" value="1"/>
</dbReference>
<dbReference type="GeneID" id="87813948"/>
<gene>
    <name evidence="7" type="ORF">C8A04DRAFT_12420</name>
</gene>
<keyword evidence="2" id="KW-0119">Carbohydrate metabolism</keyword>
<feature type="chain" id="PRO_5042907734" evidence="5">
    <location>
        <begin position="17"/>
        <end position="423"/>
    </location>
</feature>
<evidence type="ECO:0000256" key="4">
    <source>
        <dbReference type="SAM" id="MobiDB-lite"/>
    </source>
</evidence>
<dbReference type="GO" id="GO:0030248">
    <property type="term" value="F:cellulose binding"/>
    <property type="evidence" value="ECO:0007669"/>
    <property type="project" value="InterPro"/>
</dbReference>
<dbReference type="PROSITE" id="PS00562">
    <property type="entry name" value="CBM1_1"/>
    <property type="match status" value="1"/>
</dbReference>
<keyword evidence="8" id="KW-1185">Reference proteome</keyword>
<dbReference type="GO" id="GO:0052689">
    <property type="term" value="F:carboxylic ester hydrolase activity"/>
    <property type="evidence" value="ECO:0007669"/>
    <property type="project" value="InterPro"/>
</dbReference>
<organism evidence="7 8">
    <name type="scientific">Dichotomopilus funicola</name>
    <dbReference type="NCBI Taxonomy" id="1934379"/>
    <lineage>
        <taxon>Eukaryota</taxon>
        <taxon>Fungi</taxon>
        <taxon>Dikarya</taxon>
        <taxon>Ascomycota</taxon>
        <taxon>Pezizomycotina</taxon>
        <taxon>Sordariomycetes</taxon>
        <taxon>Sordariomycetidae</taxon>
        <taxon>Sordariales</taxon>
        <taxon>Chaetomiaceae</taxon>
        <taxon>Dichotomopilus</taxon>
    </lineage>
</organism>
<dbReference type="Proteomes" id="UP001302676">
    <property type="component" value="Unassembled WGS sequence"/>
</dbReference>
<feature type="signal peptide" evidence="5">
    <location>
        <begin position="1"/>
        <end position="16"/>
    </location>
</feature>
<dbReference type="Pfam" id="PF00734">
    <property type="entry name" value="CBM_1"/>
    <property type="match status" value="1"/>
</dbReference>
<reference evidence="7" key="2">
    <citation type="submission" date="2023-05" db="EMBL/GenBank/DDBJ databases">
        <authorList>
            <consortium name="Lawrence Berkeley National Laboratory"/>
            <person name="Steindorff A."/>
            <person name="Hensen N."/>
            <person name="Bonometti L."/>
            <person name="Westerberg I."/>
            <person name="Brannstrom I.O."/>
            <person name="Guillou S."/>
            <person name="Cros-Aarteil S."/>
            <person name="Calhoun S."/>
            <person name="Haridas S."/>
            <person name="Kuo A."/>
            <person name="Mondo S."/>
            <person name="Pangilinan J."/>
            <person name="Riley R."/>
            <person name="Labutti K."/>
            <person name="Andreopoulos B."/>
            <person name="Lipzen A."/>
            <person name="Chen C."/>
            <person name="Yanf M."/>
            <person name="Daum C."/>
            <person name="Ng V."/>
            <person name="Clum A."/>
            <person name="Ohm R."/>
            <person name="Martin F."/>
            <person name="Silar P."/>
            <person name="Natvig D."/>
            <person name="Lalanne C."/>
            <person name="Gautier V."/>
            <person name="Ament-Velasquez S.L."/>
            <person name="Kruys A."/>
            <person name="Hutchinson M.I."/>
            <person name="Powell A.J."/>
            <person name="Barry K."/>
            <person name="Miller A.N."/>
            <person name="Grigoriev I.V."/>
            <person name="Debuchy R."/>
            <person name="Gladieux P."/>
            <person name="Thoren M.H."/>
            <person name="Johannesson H."/>
        </authorList>
    </citation>
    <scope>NUCLEOTIDE SEQUENCE</scope>
    <source>
        <strain evidence="7">CBS 141.50</strain>
    </source>
</reference>
<dbReference type="InterPro" id="IPR037461">
    <property type="entry name" value="CtCE2-like_dom"/>
</dbReference>
<evidence type="ECO:0000256" key="3">
    <source>
        <dbReference type="ARBA" id="ARBA00023326"/>
    </source>
</evidence>
<dbReference type="AlphaFoldDB" id="A0AAN6V3H0"/>
<dbReference type="PANTHER" id="PTHR37834">
    <property type="entry name" value="GDSL-LIKE LIPASE/ACYLHYDROLASE DOMAIN PROTEIN (AFU_ORTHOLOGUE AFUA_2G00620)"/>
    <property type="match status" value="1"/>
</dbReference>
<reference evidence="7" key="1">
    <citation type="journal article" date="2023" name="Mol. Phylogenet. Evol.">
        <title>Genome-scale phylogeny and comparative genomics of the fungal order Sordariales.</title>
        <authorList>
            <person name="Hensen N."/>
            <person name="Bonometti L."/>
            <person name="Westerberg I."/>
            <person name="Brannstrom I.O."/>
            <person name="Guillou S."/>
            <person name="Cros-Aarteil S."/>
            <person name="Calhoun S."/>
            <person name="Haridas S."/>
            <person name="Kuo A."/>
            <person name="Mondo S."/>
            <person name="Pangilinan J."/>
            <person name="Riley R."/>
            <person name="LaButti K."/>
            <person name="Andreopoulos B."/>
            <person name="Lipzen A."/>
            <person name="Chen C."/>
            <person name="Yan M."/>
            <person name="Daum C."/>
            <person name="Ng V."/>
            <person name="Clum A."/>
            <person name="Steindorff A."/>
            <person name="Ohm R.A."/>
            <person name="Martin F."/>
            <person name="Silar P."/>
            <person name="Natvig D.O."/>
            <person name="Lalanne C."/>
            <person name="Gautier V."/>
            <person name="Ament-Velasquez S.L."/>
            <person name="Kruys A."/>
            <person name="Hutchinson M.I."/>
            <person name="Powell A.J."/>
            <person name="Barry K."/>
            <person name="Miller A.N."/>
            <person name="Grigoriev I.V."/>
            <person name="Debuchy R."/>
            <person name="Gladieux P."/>
            <person name="Hiltunen Thoren M."/>
            <person name="Johannesson H."/>
        </authorList>
    </citation>
    <scope>NUCLEOTIDE SEQUENCE</scope>
    <source>
        <strain evidence="7">CBS 141.50</strain>
    </source>
</reference>
<dbReference type="InterPro" id="IPR000254">
    <property type="entry name" value="CBD"/>
</dbReference>
<dbReference type="InterPro" id="IPR040794">
    <property type="entry name" value="CE2_N"/>
</dbReference>
<dbReference type="PROSITE" id="PS51164">
    <property type="entry name" value="CBM1_2"/>
    <property type="match status" value="1"/>
</dbReference>
<evidence type="ECO:0000313" key="8">
    <source>
        <dbReference type="Proteomes" id="UP001302676"/>
    </source>
</evidence>
<dbReference type="InterPro" id="IPR035971">
    <property type="entry name" value="CBD_sf"/>
</dbReference>
<feature type="domain" description="CBM1" evidence="6">
    <location>
        <begin position="16"/>
        <end position="52"/>
    </location>
</feature>
<dbReference type="InterPro" id="IPR013830">
    <property type="entry name" value="SGNH_hydro"/>
</dbReference>
<dbReference type="SUPFAM" id="SSF57180">
    <property type="entry name" value="Cellulose-binding domain"/>
    <property type="match status" value="1"/>
</dbReference>
<dbReference type="SMART" id="SM00236">
    <property type="entry name" value="fCBD"/>
    <property type="match status" value="1"/>
</dbReference>
<dbReference type="EMBL" id="MU853587">
    <property type="protein sequence ID" value="KAK4143355.1"/>
    <property type="molecule type" value="Genomic_DNA"/>
</dbReference>
<dbReference type="InterPro" id="IPR052762">
    <property type="entry name" value="PCW_deacetylase/CE"/>
</dbReference>
<dbReference type="Gene3D" id="2.60.120.260">
    <property type="entry name" value="Galactose-binding domain-like"/>
    <property type="match status" value="1"/>
</dbReference>
<evidence type="ECO:0000256" key="1">
    <source>
        <dbReference type="ARBA" id="ARBA00022729"/>
    </source>
</evidence>
<keyword evidence="7" id="KW-0378">Hydrolase</keyword>
<dbReference type="InterPro" id="IPR036514">
    <property type="entry name" value="SGNH_hydro_sf"/>
</dbReference>
<evidence type="ECO:0000256" key="5">
    <source>
        <dbReference type="SAM" id="SignalP"/>
    </source>
</evidence>
<dbReference type="Pfam" id="PF17996">
    <property type="entry name" value="CE2_N"/>
    <property type="match status" value="1"/>
</dbReference>
<keyword evidence="1 5" id="KW-0732">Signal</keyword>
<accession>A0AAN6V3H0</accession>
<protein>
    <submittedName>
        <fullName evidence="7">SGNH hydrolase-type esterase domain-containing protein</fullName>
    </submittedName>
</protein>
<dbReference type="Gene3D" id="3.40.50.1110">
    <property type="entry name" value="SGNH hydrolase"/>
    <property type="match status" value="1"/>
</dbReference>
<evidence type="ECO:0000313" key="7">
    <source>
        <dbReference type="EMBL" id="KAK4143355.1"/>
    </source>
</evidence>